<evidence type="ECO:0000256" key="9">
    <source>
        <dbReference type="ARBA" id="ARBA00023136"/>
    </source>
</evidence>
<keyword evidence="3" id="KW-1003">Cell membrane</keyword>
<comment type="similarity">
    <text evidence="2">Belongs to the RLP family.</text>
</comment>
<sequence length="566" mass="63076">MEPVKCQCSSGNTGMGYIKDICMRALGWVKADSELSEPSTHYENGPQNVNGGLPRISPEAISIDLSHNSFSGPIPHGWENCKYLTYLNLRSNRLSGELPIDLSNLTQLEILNLGKNEFSGTLPTGMPPNLQVMILRSNQFEGNIPLQVFNLSFLFHLDLAQNKLSRSIPHGVYNMTQMTTFKQGIIDPFNLLSTWSNVEDCCAWEGVECHNTTGRVTELDLYELSEYPYKTLKGGIPHISPEATNVDLSYNFFSGPIPTDLSNLTQLLVLNLEKNKFSGTLPVEMPSSLEVMILRSNQLEGNIPPQIFNLSDLFLLDLSHNKLSGSIPHCVYNLTQMITEKINLAPGPTIGFTTKGQYYELLMHPERRTIDLSANNLSGEIPLQLFRLIQVQTLNLSRNHFNGTVDKTIGSMKNLESLDFSNNNLSGEIPQSMAGLSFLGYLNLSYNKFIGKIPIGTQLQGFNASSYIGNAELCGAPLTKCITNEENPEKEKQHAENGEDDLLRKSLYLGMGVGFAVGFWGICGSLFLVRKWRHSYFQFLDQKADQLYVTFTVMINNLRRSAATTS</sequence>
<keyword evidence="15" id="KW-1185">Reference proteome</keyword>
<evidence type="ECO:0000256" key="7">
    <source>
        <dbReference type="ARBA" id="ARBA00022737"/>
    </source>
</evidence>
<feature type="transmembrane region" description="Helical" evidence="12">
    <location>
        <begin position="507"/>
        <end position="529"/>
    </location>
</feature>
<dbReference type="SMART" id="SM00369">
    <property type="entry name" value="LRR_TYP"/>
    <property type="match status" value="5"/>
</dbReference>
<keyword evidence="5 12" id="KW-0812">Transmembrane</keyword>
<evidence type="ECO:0000256" key="1">
    <source>
        <dbReference type="ARBA" id="ARBA00004251"/>
    </source>
</evidence>
<evidence type="ECO:0000256" key="10">
    <source>
        <dbReference type="ARBA" id="ARBA00023170"/>
    </source>
</evidence>
<keyword evidence="8 12" id="KW-1133">Transmembrane helix</keyword>
<accession>A0AAN9JT90</accession>
<evidence type="ECO:0000256" key="6">
    <source>
        <dbReference type="ARBA" id="ARBA00022729"/>
    </source>
</evidence>
<dbReference type="InterPro" id="IPR046956">
    <property type="entry name" value="RLP23-like"/>
</dbReference>
<evidence type="ECO:0000313" key="14">
    <source>
        <dbReference type="EMBL" id="KAK7305005.1"/>
    </source>
</evidence>
<dbReference type="GO" id="GO:0005886">
    <property type="term" value="C:plasma membrane"/>
    <property type="evidence" value="ECO:0007669"/>
    <property type="project" value="UniProtKB-SubCell"/>
</dbReference>
<gene>
    <name evidence="14" type="ORF">VNO77_42903</name>
</gene>
<dbReference type="AlphaFoldDB" id="A0AAN9JT90"/>
<evidence type="ECO:0000256" key="4">
    <source>
        <dbReference type="ARBA" id="ARBA00022614"/>
    </source>
</evidence>
<evidence type="ECO:0000256" key="3">
    <source>
        <dbReference type="ARBA" id="ARBA00022475"/>
    </source>
</evidence>
<evidence type="ECO:0000256" key="11">
    <source>
        <dbReference type="ARBA" id="ARBA00023180"/>
    </source>
</evidence>
<evidence type="ECO:0000256" key="5">
    <source>
        <dbReference type="ARBA" id="ARBA00022692"/>
    </source>
</evidence>
<keyword evidence="9 12" id="KW-0472">Membrane</keyword>
<comment type="caution">
    <text evidence="14">The sequence shown here is derived from an EMBL/GenBank/DDBJ whole genome shotgun (WGS) entry which is preliminary data.</text>
</comment>
<dbReference type="InterPro" id="IPR001611">
    <property type="entry name" value="Leu-rich_rpt"/>
</dbReference>
<keyword evidence="4" id="KW-0433">Leucine-rich repeat</keyword>
<evidence type="ECO:0000256" key="12">
    <source>
        <dbReference type="SAM" id="Phobius"/>
    </source>
</evidence>
<keyword evidence="11" id="KW-0325">Glycoprotein</keyword>
<dbReference type="Pfam" id="PF13855">
    <property type="entry name" value="LRR_8"/>
    <property type="match status" value="1"/>
</dbReference>
<dbReference type="PRINTS" id="PR00019">
    <property type="entry name" value="LEURICHRPT"/>
</dbReference>
<dbReference type="FunFam" id="3.80.10.10:FF:000111">
    <property type="entry name" value="LRR receptor-like serine/threonine-protein kinase ERECTA"/>
    <property type="match status" value="1"/>
</dbReference>
<dbReference type="Proteomes" id="UP001367508">
    <property type="component" value="Unassembled WGS sequence"/>
</dbReference>
<dbReference type="Pfam" id="PF08263">
    <property type="entry name" value="LRRNT_2"/>
    <property type="match status" value="1"/>
</dbReference>
<keyword evidence="7" id="KW-0677">Repeat</keyword>
<dbReference type="SUPFAM" id="SSF52058">
    <property type="entry name" value="L domain-like"/>
    <property type="match status" value="2"/>
</dbReference>
<proteinExistence type="inferred from homology"/>
<evidence type="ECO:0000256" key="2">
    <source>
        <dbReference type="ARBA" id="ARBA00009592"/>
    </source>
</evidence>
<keyword evidence="10" id="KW-0675">Receptor</keyword>
<dbReference type="InterPro" id="IPR032675">
    <property type="entry name" value="LRR_dom_sf"/>
</dbReference>
<dbReference type="EMBL" id="JAYMYQ010000011">
    <property type="protein sequence ID" value="KAK7305005.1"/>
    <property type="molecule type" value="Genomic_DNA"/>
</dbReference>
<dbReference type="Gene3D" id="3.80.10.10">
    <property type="entry name" value="Ribonuclease Inhibitor"/>
    <property type="match status" value="4"/>
</dbReference>
<dbReference type="Pfam" id="PF00560">
    <property type="entry name" value="LRR_1"/>
    <property type="match status" value="5"/>
</dbReference>
<dbReference type="InterPro" id="IPR013210">
    <property type="entry name" value="LRR_N_plant-typ"/>
</dbReference>
<dbReference type="InterPro" id="IPR003591">
    <property type="entry name" value="Leu-rich_rpt_typical-subtyp"/>
</dbReference>
<reference evidence="14 15" key="1">
    <citation type="submission" date="2024-01" db="EMBL/GenBank/DDBJ databases">
        <title>The genomes of 5 underutilized Papilionoideae crops provide insights into root nodulation and disease resistanc.</title>
        <authorList>
            <person name="Jiang F."/>
        </authorList>
    </citation>
    <scope>NUCLEOTIDE SEQUENCE [LARGE SCALE GENOMIC DNA]</scope>
    <source>
        <strain evidence="14">LVBAO_FW01</strain>
        <tissue evidence="14">Leaves</tissue>
    </source>
</reference>
<evidence type="ECO:0000259" key="13">
    <source>
        <dbReference type="Pfam" id="PF08263"/>
    </source>
</evidence>
<comment type="subcellular location">
    <subcellularLocation>
        <location evidence="1">Cell membrane</location>
        <topology evidence="1">Single-pass type I membrane protein</topology>
    </subcellularLocation>
</comment>
<dbReference type="FunFam" id="3.80.10.10:FF:000041">
    <property type="entry name" value="LRR receptor-like serine/threonine-protein kinase ERECTA"/>
    <property type="match status" value="1"/>
</dbReference>
<evidence type="ECO:0000313" key="15">
    <source>
        <dbReference type="Proteomes" id="UP001367508"/>
    </source>
</evidence>
<dbReference type="PANTHER" id="PTHR48063:SF52">
    <property type="entry name" value="LRR RECEPTOR-LIKE KINASE FAMILY PROTEIN"/>
    <property type="match status" value="1"/>
</dbReference>
<protein>
    <recommendedName>
        <fullName evidence="13">Leucine-rich repeat-containing N-terminal plant-type domain-containing protein</fullName>
    </recommendedName>
</protein>
<organism evidence="14 15">
    <name type="scientific">Canavalia gladiata</name>
    <name type="common">Sword bean</name>
    <name type="synonym">Dolichos gladiatus</name>
    <dbReference type="NCBI Taxonomy" id="3824"/>
    <lineage>
        <taxon>Eukaryota</taxon>
        <taxon>Viridiplantae</taxon>
        <taxon>Streptophyta</taxon>
        <taxon>Embryophyta</taxon>
        <taxon>Tracheophyta</taxon>
        <taxon>Spermatophyta</taxon>
        <taxon>Magnoliopsida</taxon>
        <taxon>eudicotyledons</taxon>
        <taxon>Gunneridae</taxon>
        <taxon>Pentapetalae</taxon>
        <taxon>rosids</taxon>
        <taxon>fabids</taxon>
        <taxon>Fabales</taxon>
        <taxon>Fabaceae</taxon>
        <taxon>Papilionoideae</taxon>
        <taxon>50 kb inversion clade</taxon>
        <taxon>NPAAA clade</taxon>
        <taxon>indigoferoid/millettioid clade</taxon>
        <taxon>Phaseoleae</taxon>
        <taxon>Canavalia</taxon>
    </lineage>
</organism>
<keyword evidence="6" id="KW-0732">Signal</keyword>
<feature type="domain" description="Leucine-rich repeat-containing N-terminal plant-type" evidence="13">
    <location>
        <begin position="180"/>
        <end position="209"/>
    </location>
</feature>
<name>A0AAN9JT90_CANGL</name>
<evidence type="ECO:0000256" key="8">
    <source>
        <dbReference type="ARBA" id="ARBA00022989"/>
    </source>
</evidence>
<dbReference type="PANTHER" id="PTHR48063">
    <property type="entry name" value="LRR RECEPTOR-LIKE KINASE"/>
    <property type="match status" value="1"/>
</dbReference>